<evidence type="ECO:0000256" key="4">
    <source>
        <dbReference type="SAM" id="Coils"/>
    </source>
</evidence>
<dbReference type="SUPFAM" id="SSF46785">
    <property type="entry name" value="Winged helix' DNA-binding domain"/>
    <property type="match status" value="1"/>
</dbReference>
<accession>A0A932MNN0</accession>
<evidence type="ECO:0000313" key="6">
    <source>
        <dbReference type="EMBL" id="MBI3127752.1"/>
    </source>
</evidence>
<dbReference type="InterPro" id="IPR003812">
    <property type="entry name" value="Fido"/>
</dbReference>
<organism evidence="6 7">
    <name type="scientific">Tectimicrobiota bacterium</name>
    <dbReference type="NCBI Taxonomy" id="2528274"/>
    <lineage>
        <taxon>Bacteria</taxon>
        <taxon>Pseudomonadati</taxon>
        <taxon>Nitrospinota/Tectimicrobiota group</taxon>
        <taxon>Candidatus Tectimicrobiota</taxon>
    </lineage>
</organism>
<gene>
    <name evidence="6" type="ORF">HYZ11_09130</name>
</gene>
<name>A0A932MNN0_UNCTE</name>
<dbReference type="Pfam" id="PF13784">
    <property type="entry name" value="Fic_N"/>
    <property type="match status" value="1"/>
</dbReference>
<feature type="binding site" evidence="3">
    <location>
        <begin position="255"/>
        <end position="256"/>
    </location>
    <ligand>
        <name>ATP</name>
        <dbReference type="ChEBI" id="CHEBI:30616"/>
    </ligand>
</feature>
<proteinExistence type="predicted"/>
<feature type="binding site" evidence="1">
    <location>
        <begin position="218"/>
        <end position="224"/>
    </location>
    <ligand>
        <name>ATP</name>
        <dbReference type="ChEBI" id="CHEBI:30616"/>
    </ligand>
</feature>
<dbReference type="PIRSF" id="PIRSF038925">
    <property type="entry name" value="AMP-prot_trans"/>
    <property type="match status" value="1"/>
</dbReference>
<evidence type="ECO:0000313" key="7">
    <source>
        <dbReference type="Proteomes" id="UP000782312"/>
    </source>
</evidence>
<feature type="coiled-coil region" evidence="4">
    <location>
        <begin position="276"/>
        <end position="303"/>
    </location>
</feature>
<dbReference type="PANTHER" id="PTHR13504">
    <property type="entry name" value="FIDO DOMAIN-CONTAINING PROTEIN DDB_G0283145"/>
    <property type="match status" value="1"/>
</dbReference>
<evidence type="ECO:0000256" key="2">
    <source>
        <dbReference type="PIRSR" id="PIRSR640198-1"/>
    </source>
</evidence>
<feature type="binding site" evidence="1">
    <location>
        <position position="82"/>
    </location>
    <ligand>
        <name>ATP</name>
        <dbReference type="ChEBI" id="CHEBI:30616"/>
    </ligand>
</feature>
<dbReference type="SUPFAM" id="SSF140931">
    <property type="entry name" value="Fic-like"/>
    <property type="match status" value="1"/>
</dbReference>
<dbReference type="EMBL" id="JACPUR010000019">
    <property type="protein sequence ID" value="MBI3127752.1"/>
    <property type="molecule type" value="Genomic_DNA"/>
</dbReference>
<dbReference type="PROSITE" id="PS51459">
    <property type="entry name" value="FIDO"/>
    <property type="match status" value="1"/>
</dbReference>
<feature type="active site" evidence="2">
    <location>
        <position position="213"/>
    </location>
</feature>
<dbReference type="Pfam" id="PF02661">
    <property type="entry name" value="Fic"/>
    <property type="match status" value="1"/>
</dbReference>
<keyword evidence="1" id="KW-0067">ATP-binding</keyword>
<dbReference type="InterPro" id="IPR040198">
    <property type="entry name" value="Fido_containing"/>
</dbReference>
<dbReference type="InterPro" id="IPR036390">
    <property type="entry name" value="WH_DNA-bd_sf"/>
</dbReference>
<evidence type="ECO:0000256" key="3">
    <source>
        <dbReference type="PIRSR" id="PIRSR640198-2"/>
    </source>
</evidence>
<evidence type="ECO:0000259" key="5">
    <source>
        <dbReference type="PROSITE" id="PS51459"/>
    </source>
</evidence>
<dbReference type="AlphaFoldDB" id="A0A932MNN0"/>
<dbReference type="GO" id="GO:0005524">
    <property type="term" value="F:ATP binding"/>
    <property type="evidence" value="ECO:0007669"/>
    <property type="project" value="UniProtKB-KW"/>
</dbReference>
<feature type="binding site" evidence="1">
    <location>
        <position position="213"/>
    </location>
    <ligand>
        <name>ATP</name>
        <dbReference type="ChEBI" id="CHEBI:30616"/>
    </ligand>
</feature>
<dbReference type="InterPro" id="IPR025758">
    <property type="entry name" value="Fic/DOC_N"/>
</dbReference>
<dbReference type="InterPro" id="IPR036597">
    <property type="entry name" value="Fido-like_dom_sf"/>
</dbReference>
<feature type="binding site" evidence="1">
    <location>
        <position position="255"/>
    </location>
    <ligand>
        <name>ATP</name>
        <dbReference type="ChEBI" id="CHEBI:30616"/>
    </ligand>
</feature>
<dbReference type="PANTHER" id="PTHR13504:SF38">
    <property type="entry name" value="FIDO DOMAIN-CONTAINING PROTEIN"/>
    <property type="match status" value="1"/>
</dbReference>
<evidence type="ECO:0000256" key="1">
    <source>
        <dbReference type="PIRSR" id="PIRSR038925-1"/>
    </source>
</evidence>
<keyword evidence="4" id="KW-0175">Coiled coil</keyword>
<reference evidence="6" key="1">
    <citation type="submission" date="2020-07" db="EMBL/GenBank/DDBJ databases">
        <title>Huge and variable diversity of episymbiotic CPR bacteria and DPANN archaea in groundwater ecosystems.</title>
        <authorList>
            <person name="He C.Y."/>
            <person name="Keren R."/>
            <person name="Whittaker M."/>
            <person name="Farag I.F."/>
            <person name="Doudna J."/>
            <person name="Cate J.H.D."/>
            <person name="Banfield J.F."/>
        </authorList>
    </citation>
    <scope>NUCLEOTIDE SEQUENCE</scope>
    <source>
        <strain evidence="6">NC_groundwater_763_Ag_S-0.2um_68_21</strain>
    </source>
</reference>
<protein>
    <submittedName>
        <fullName evidence="6">Fic family protein</fullName>
    </submittedName>
</protein>
<dbReference type="Gene3D" id="1.10.3290.10">
    <property type="entry name" value="Fido-like domain"/>
    <property type="match status" value="1"/>
</dbReference>
<keyword evidence="1" id="KW-0547">Nucleotide-binding</keyword>
<dbReference type="InterPro" id="IPR026287">
    <property type="entry name" value="SoFic-like"/>
</dbReference>
<feature type="binding site" evidence="3">
    <location>
        <begin position="217"/>
        <end position="224"/>
    </location>
    <ligand>
        <name>ATP</name>
        <dbReference type="ChEBI" id="CHEBI:30616"/>
    </ligand>
</feature>
<feature type="domain" description="Fido" evidence="5">
    <location>
        <begin position="128"/>
        <end position="277"/>
    </location>
</feature>
<dbReference type="Proteomes" id="UP000782312">
    <property type="component" value="Unassembled WGS sequence"/>
</dbReference>
<comment type="caution">
    <text evidence="6">The sequence shown here is derived from an EMBL/GenBank/DDBJ whole genome shotgun (WGS) entry which is preliminary data.</text>
</comment>
<sequence>MNPEDFRQGAPGRLVKTLDGAWAFVPAPLPPKIDLSLELMTAVGEARGALGELAGVGRSLPNPHLLIQPFSRKEAEASSRIEGTETDLGELFVHEVDPARRPERADIRREVLNYVRALEAGLSSDLPVSLRLVKEMHSVLMEGVRGQNKAPGDFRRVQNRIGGTSNLDAKYVPPPVPEMESCISDWEKFLHAESSLSPLMRLAMIHYQFEAIHPFVDGNGRIGRLLLPLLLCRWQILPLPLLYLSAYFERHRSQYYDLLSAVSQRGEWPGWLKFFLHAVEVQAKDAARRAKKLMDKKEEYRQRAQIKGSTTALRLVDELIAQPACHTKKAMEKLDITMPTALRAIDTLERAGILREITGRQKNRVWVATEILEILQAEDSP</sequence>